<dbReference type="PANTHER" id="PTHR39662:SF1">
    <property type="entry name" value="DUF354 DOMAIN-CONTAINING PROTEIN"/>
    <property type="match status" value="1"/>
</dbReference>
<dbReference type="Pfam" id="PF04007">
    <property type="entry name" value="DUF354"/>
    <property type="match status" value="1"/>
</dbReference>
<protein>
    <recommendedName>
        <fullName evidence="4">DUF354 domain-containing protein</fullName>
    </recommendedName>
</protein>
<evidence type="ECO:0000313" key="2">
    <source>
        <dbReference type="EMBL" id="RKD94795.1"/>
    </source>
</evidence>
<keyword evidence="3" id="KW-1185">Reference proteome</keyword>
<accession>A0A3R7DCL9</accession>
<dbReference type="AlphaFoldDB" id="A0A3R7DCL9"/>
<dbReference type="InterPro" id="IPR007152">
    <property type="entry name" value="DUF354"/>
</dbReference>
<feature type="compositionally biased region" description="Gly residues" evidence="1">
    <location>
        <begin position="359"/>
        <end position="370"/>
    </location>
</feature>
<dbReference type="SUPFAM" id="SSF53756">
    <property type="entry name" value="UDP-Glycosyltransferase/glycogen phosphorylase"/>
    <property type="match status" value="1"/>
</dbReference>
<dbReference type="EMBL" id="RAPO01000002">
    <property type="protein sequence ID" value="RKD94795.1"/>
    <property type="molecule type" value="Genomic_DNA"/>
</dbReference>
<evidence type="ECO:0000313" key="3">
    <source>
        <dbReference type="Proteomes" id="UP000283805"/>
    </source>
</evidence>
<evidence type="ECO:0008006" key="4">
    <source>
        <dbReference type="Google" id="ProtNLM"/>
    </source>
</evidence>
<name>A0A3R7DCL9_9EURY</name>
<organism evidence="2 3">
    <name type="scientific">Halopiger aswanensis</name>
    <dbReference type="NCBI Taxonomy" id="148449"/>
    <lineage>
        <taxon>Archaea</taxon>
        <taxon>Methanobacteriati</taxon>
        <taxon>Methanobacteriota</taxon>
        <taxon>Stenosarchaea group</taxon>
        <taxon>Halobacteria</taxon>
        <taxon>Halobacteriales</taxon>
        <taxon>Natrialbaceae</taxon>
        <taxon>Halopiger</taxon>
    </lineage>
</organism>
<dbReference type="Proteomes" id="UP000283805">
    <property type="component" value="Unassembled WGS sequence"/>
</dbReference>
<reference evidence="2 3" key="1">
    <citation type="submission" date="2018-09" db="EMBL/GenBank/DDBJ databases">
        <title>Genomic Encyclopedia of Archaeal and Bacterial Type Strains, Phase II (KMG-II): from individual species to whole genera.</title>
        <authorList>
            <person name="Goeker M."/>
        </authorList>
    </citation>
    <scope>NUCLEOTIDE SEQUENCE [LARGE SCALE GENOMIC DNA]</scope>
    <source>
        <strain evidence="2 3">DSM 13151</strain>
    </source>
</reference>
<dbReference type="PANTHER" id="PTHR39662">
    <property type="entry name" value="DUF354 DOMAIN-CONTAINING PROTEIN-RELATED"/>
    <property type="match status" value="1"/>
</dbReference>
<feature type="region of interest" description="Disordered" evidence="1">
    <location>
        <begin position="347"/>
        <end position="370"/>
    </location>
</feature>
<comment type="caution">
    <text evidence="2">The sequence shown here is derived from an EMBL/GenBank/DDBJ whole genome shotgun (WGS) entry which is preliminary data.</text>
</comment>
<dbReference type="OrthoDB" id="185087at2157"/>
<dbReference type="RefSeq" id="WP_120244145.1">
    <property type="nucleotide sequence ID" value="NZ_RAPO01000002.1"/>
</dbReference>
<gene>
    <name evidence="2" type="ORF">ATJ93_1638</name>
</gene>
<sequence length="370" mass="40890">MRCLFFNNTPAHVHLYKHTVERLEADGHDVLVLARGDEFTESLLSYHDVPYETYGDRGESLSSLLWELPTHLYAMGRKARAFDPDVIFGIGPYAAYTGTITETPAIAVLDSEPSLDHVVSRPFVQAFLTPEAFQKDLGAKHYRFEGFKESAYLHPDVFEPDESVRDDLGVGSDEPYAIVRLNAFNGHHDVGREGFSLEQRRRLIETLSEHATIFVSDEGGDLDFANLDAQPYDLHPARIHDALAEADLLVADTQTMVTEAALLGTPAIRSNSFVGEDDMGNFLELEDAGLVENLAEFEAVLERAAELLADESAPERWERRRDDYVEDMVNLTEVLSNIALAYSETSTDPVPVDVTGPSAGTGTGRGEGVN</sequence>
<evidence type="ECO:0000256" key="1">
    <source>
        <dbReference type="SAM" id="MobiDB-lite"/>
    </source>
</evidence>
<proteinExistence type="predicted"/>